<dbReference type="OrthoDB" id="8781362at2"/>
<dbReference type="KEGG" id="cpau:EHF44_16830"/>
<name>A0A3G8H391_9BURK</name>
<dbReference type="AlphaFoldDB" id="A0A3G8H391"/>
<evidence type="ECO:0000256" key="1">
    <source>
        <dbReference type="SAM" id="MobiDB-lite"/>
    </source>
</evidence>
<organism evidence="2 3">
    <name type="scientific">Cupriavidus pauculus</name>
    <dbReference type="NCBI Taxonomy" id="82633"/>
    <lineage>
        <taxon>Bacteria</taxon>
        <taxon>Pseudomonadati</taxon>
        <taxon>Pseudomonadota</taxon>
        <taxon>Betaproteobacteria</taxon>
        <taxon>Burkholderiales</taxon>
        <taxon>Burkholderiaceae</taxon>
        <taxon>Cupriavidus</taxon>
    </lineage>
</organism>
<sequence>MSKMRAKMRVMEVSAGEGHGPKHKPGDPMVKVSERLKLCAVGNGQPYNADGTGDEDNTFSRWTPCANLDITIQNPALFDQFKPGDKFYVDFTPA</sequence>
<reference evidence="3" key="1">
    <citation type="submission" date="2018-11" db="EMBL/GenBank/DDBJ databases">
        <title>FDA dAtabase for Regulatory Grade micrObial Sequences (FDA-ARGOS): Supporting development and validation of Infectious Disease Dx tests.</title>
        <authorList>
            <person name="Goldberg B."/>
            <person name="Campos J."/>
            <person name="Tallon L."/>
            <person name="Sadzewicz L."/>
            <person name="Zhao X."/>
            <person name="Vavikolanu K."/>
            <person name="Mehta A."/>
            <person name="Aluvathingal J."/>
            <person name="Nadendla S."/>
            <person name="Geyer C."/>
            <person name="Nandy P."/>
            <person name="Yan Y."/>
            <person name="Sichtig H."/>
        </authorList>
    </citation>
    <scope>NUCLEOTIDE SEQUENCE [LARGE SCALE GENOMIC DNA]</scope>
    <source>
        <strain evidence="3">FDAARGOS_614</strain>
    </source>
</reference>
<protein>
    <submittedName>
        <fullName evidence="2">Uncharacterized protein</fullName>
    </submittedName>
</protein>
<proteinExistence type="predicted"/>
<gene>
    <name evidence="2" type="ORF">EHF44_16830</name>
</gene>
<feature type="region of interest" description="Disordered" evidence="1">
    <location>
        <begin position="1"/>
        <end position="29"/>
    </location>
</feature>
<dbReference type="Proteomes" id="UP000270411">
    <property type="component" value="Chromosome 1"/>
</dbReference>
<accession>A0A3G8H391</accession>
<evidence type="ECO:0000313" key="2">
    <source>
        <dbReference type="EMBL" id="AZG14947.1"/>
    </source>
</evidence>
<evidence type="ECO:0000313" key="3">
    <source>
        <dbReference type="Proteomes" id="UP000270411"/>
    </source>
</evidence>
<dbReference type="EMBL" id="CP033969">
    <property type="protein sequence ID" value="AZG14947.1"/>
    <property type="molecule type" value="Genomic_DNA"/>
</dbReference>
<dbReference type="RefSeq" id="WP_124684699.1">
    <property type="nucleotide sequence ID" value="NZ_CP033969.1"/>
</dbReference>